<organism evidence="2">
    <name type="scientific">Medicago truncatula</name>
    <name type="common">Barrel medic</name>
    <name type="synonym">Medicago tribuloides</name>
    <dbReference type="NCBI Taxonomy" id="3880"/>
    <lineage>
        <taxon>Eukaryota</taxon>
        <taxon>Viridiplantae</taxon>
        <taxon>Streptophyta</taxon>
        <taxon>Embryophyta</taxon>
        <taxon>Tracheophyta</taxon>
        <taxon>Spermatophyta</taxon>
        <taxon>Magnoliopsida</taxon>
        <taxon>eudicotyledons</taxon>
        <taxon>Gunneridae</taxon>
        <taxon>Pentapetalae</taxon>
        <taxon>rosids</taxon>
        <taxon>fabids</taxon>
        <taxon>Fabales</taxon>
        <taxon>Fabaceae</taxon>
        <taxon>Papilionoideae</taxon>
        <taxon>50 kb inversion clade</taxon>
        <taxon>NPAAA clade</taxon>
        <taxon>Hologalegina</taxon>
        <taxon>IRL clade</taxon>
        <taxon>Trifolieae</taxon>
        <taxon>Medicago</taxon>
    </lineage>
</organism>
<feature type="compositionally biased region" description="Basic and acidic residues" evidence="1">
    <location>
        <begin position="11"/>
        <end position="25"/>
    </location>
</feature>
<proteinExistence type="evidence at transcript level"/>
<feature type="region of interest" description="Disordered" evidence="1">
    <location>
        <begin position="1"/>
        <end position="25"/>
    </location>
</feature>
<sequence length="138" mass="15689">MGSLMAGWDSHTPDPKSESLERNRSLTKEEIDAFWRSKKETEDEHLTAISNLSRTIQPGKYEDTVPLARRMKKSFGMDVDKNMEQLKNMKKNGWWTKSNWAFLNEPPVMEAPTSKYASQYHVANLGSSKLNTGHGISA</sequence>
<dbReference type="EMBL" id="BT142502">
    <property type="protein sequence ID" value="AFK42296.1"/>
    <property type="molecule type" value="mRNA"/>
</dbReference>
<evidence type="ECO:0000313" key="4">
    <source>
        <dbReference type="EMBL" id="RHN71013.1"/>
    </source>
</evidence>
<protein>
    <submittedName>
        <fullName evidence="2 5">Uncharacterized protein</fullName>
    </submittedName>
</protein>
<evidence type="ECO:0000313" key="3">
    <source>
        <dbReference type="EMBL" id="KEH36165.1"/>
    </source>
</evidence>
<reference evidence="5" key="4">
    <citation type="submission" date="2015-04" db="UniProtKB">
        <authorList>
            <consortium name="EnsemblPlants"/>
        </authorList>
    </citation>
    <scope>IDENTIFICATION</scope>
    <source>
        <strain evidence="5">cv. Jemalong A17</strain>
    </source>
</reference>
<evidence type="ECO:0000313" key="5">
    <source>
        <dbReference type="EnsemblPlants" id="KEH36165"/>
    </source>
</evidence>
<reference evidence="3 6" key="1">
    <citation type="journal article" date="2011" name="Nature">
        <title>The Medicago genome provides insight into the evolution of rhizobial symbioses.</title>
        <authorList>
            <person name="Young N.D."/>
            <person name="Debelle F."/>
            <person name="Oldroyd G.E."/>
            <person name="Geurts R."/>
            <person name="Cannon S.B."/>
            <person name="Udvardi M.K."/>
            <person name="Benedito V.A."/>
            <person name="Mayer K.F."/>
            <person name="Gouzy J."/>
            <person name="Schoof H."/>
            <person name="Van de Peer Y."/>
            <person name="Proost S."/>
            <person name="Cook D.R."/>
            <person name="Meyers B.C."/>
            <person name="Spannagl M."/>
            <person name="Cheung F."/>
            <person name="De Mita S."/>
            <person name="Krishnakumar V."/>
            <person name="Gundlach H."/>
            <person name="Zhou S."/>
            <person name="Mudge J."/>
            <person name="Bharti A.K."/>
            <person name="Murray J.D."/>
            <person name="Naoumkina M.A."/>
            <person name="Rosen B."/>
            <person name="Silverstein K.A."/>
            <person name="Tang H."/>
            <person name="Rombauts S."/>
            <person name="Zhao P.X."/>
            <person name="Zhou P."/>
            <person name="Barbe V."/>
            <person name="Bardou P."/>
            <person name="Bechner M."/>
            <person name="Bellec A."/>
            <person name="Berger A."/>
            <person name="Berges H."/>
            <person name="Bidwell S."/>
            <person name="Bisseling T."/>
            <person name="Choisne N."/>
            <person name="Couloux A."/>
            <person name="Denny R."/>
            <person name="Deshpande S."/>
            <person name="Dai X."/>
            <person name="Doyle J.J."/>
            <person name="Dudez A.M."/>
            <person name="Farmer A.D."/>
            <person name="Fouteau S."/>
            <person name="Franken C."/>
            <person name="Gibelin C."/>
            <person name="Gish J."/>
            <person name="Goldstein S."/>
            <person name="Gonzalez A.J."/>
            <person name="Green P.J."/>
            <person name="Hallab A."/>
            <person name="Hartog M."/>
            <person name="Hua A."/>
            <person name="Humphray S.J."/>
            <person name="Jeong D.H."/>
            <person name="Jing Y."/>
            <person name="Jocker A."/>
            <person name="Kenton S.M."/>
            <person name="Kim D.J."/>
            <person name="Klee K."/>
            <person name="Lai H."/>
            <person name="Lang C."/>
            <person name="Lin S."/>
            <person name="Macmil S.L."/>
            <person name="Magdelenat G."/>
            <person name="Matthews L."/>
            <person name="McCorrison J."/>
            <person name="Monaghan E.L."/>
            <person name="Mun J.H."/>
            <person name="Najar F.Z."/>
            <person name="Nicholson C."/>
            <person name="Noirot C."/>
            <person name="O'Bleness M."/>
            <person name="Paule C.R."/>
            <person name="Poulain J."/>
            <person name="Prion F."/>
            <person name="Qin B."/>
            <person name="Qu C."/>
            <person name="Retzel E.F."/>
            <person name="Riddle C."/>
            <person name="Sallet E."/>
            <person name="Samain S."/>
            <person name="Samson N."/>
            <person name="Sanders I."/>
            <person name="Saurat O."/>
            <person name="Scarpelli C."/>
            <person name="Schiex T."/>
            <person name="Segurens B."/>
            <person name="Severin A.J."/>
            <person name="Sherrier D.J."/>
            <person name="Shi R."/>
            <person name="Sims S."/>
            <person name="Singer S.R."/>
            <person name="Sinharoy S."/>
            <person name="Sterck L."/>
            <person name="Viollet A."/>
            <person name="Wang B.B."/>
            <person name="Wang K."/>
            <person name="Wang M."/>
            <person name="Wang X."/>
            <person name="Warfsmann J."/>
            <person name="Weissenbach J."/>
            <person name="White D.D."/>
            <person name="White J.D."/>
            <person name="Wiley G.B."/>
            <person name="Wincker P."/>
            <person name="Xing Y."/>
            <person name="Yang L."/>
            <person name="Yao Z."/>
            <person name="Ying F."/>
            <person name="Zhai J."/>
            <person name="Zhou L."/>
            <person name="Zuber A."/>
            <person name="Denarie J."/>
            <person name="Dixon R.A."/>
            <person name="May G.D."/>
            <person name="Schwartz D.C."/>
            <person name="Rogers J."/>
            <person name="Quetier F."/>
            <person name="Town C.D."/>
            <person name="Roe B.A."/>
        </authorList>
    </citation>
    <scope>NUCLEOTIDE SEQUENCE [LARGE SCALE GENOMIC DNA]</scope>
    <source>
        <strain evidence="3">A17</strain>
        <strain evidence="5 6">cv. Jemalong A17</strain>
    </source>
</reference>
<keyword evidence="6" id="KW-1185">Reference proteome</keyword>
<reference evidence="4" key="5">
    <citation type="journal article" date="2018" name="Nat. Plants">
        <title>Whole-genome landscape of Medicago truncatula symbiotic genes.</title>
        <authorList>
            <person name="Pecrix Y."/>
            <person name="Gamas P."/>
            <person name="Carrere S."/>
        </authorList>
    </citation>
    <scope>NUCLEOTIDE SEQUENCE</scope>
    <source>
        <tissue evidence="4">Leaves</tissue>
    </source>
</reference>
<accession>I3SPV4</accession>
<dbReference type="Gramene" id="rna19653">
    <property type="protein sequence ID" value="RHN71013.1"/>
    <property type="gene ID" value="gene19653"/>
</dbReference>
<dbReference type="STRING" id="3880.I3SPV4"/>
<dbReference type="KEGG" id="mtr:25490198"/>
<dbReference type="EMBL" id="CM001219">
    <property type="protein sequence ID" value="KEH36165.1"/>
    <property type="molecule type" value="Genomic_DNA"/>
</dbReference>
<dbReference type="AlphaFoldDB" id="I3SPV4"/>
<name>I3SPV4_MEDTR</name>
<evidence type="ECO:0000313" key="6">
    <source>
        <dbReference type="Proteomes" id="UP000002051"/>
    </source>
</evidence>
<evidence type="ECO:0000313" key="2">
    <source>
        <dbReference type="EMBL" id="AFK42296.1"/>
    </source>
</evidence>
<dbReference type="EMBL" id="PSQE01000003">
    <property type="protein sequence ID" value="RHN71013.1"/>
    <property type="molecule type" value="Genomic_DNA"/>
</dbReference>
<gene>
    <name evidence="5" type="primary">25490198</name>
    <name evidence="3" type="ordered locus">MTR_3g111970</name>
    <name evidence="4" type="ORF">MtrunA17_Chr3g0141671</name>
</gene>
<reference evidence="2" key="2">
    <citation type="submission" date="2012-05" db="EMBL/GenBank/DDBJ databases">
        <authorList>
            <person name="Krishnakumar V."/>
            <person name="Cheung F."/>
            <person name="Xiao Y."/>
            <person name="Chan A."/>
            <person name="Moskal W.A."/>
            <person name="Town C.D."/>
        </authorList>
    </citation>
    <scope>NUCLEOTIDE SEQUENCE</scope>
</reference>
<dbReference type="EnsemblPlants" id="KEH36165">
    <property type="protein sequence ID" value="KEH36165"/>
    <property type="gene ID" value="MTR_3g111970"/>
</dbReference>
<dbReference type="Proteomes" id="UP000002051">
    <property type="component" value="Chromosome 3"/>
</dbReference>
<dbReference type="OrthoDB" id="1858881at2759"/>
<dbReference type="PANTHER" id="PTHR33872:SF14">
    <property type="match status" value="1"/>
</dbReference>
<dbReference type="ExpressionAtlas" id="I3SPV4">
    <property type="expression patterns" value="differential"/>
</dbReference>
<reference evidence="3 6" key="3">
    <citation type="journal article" date="2014" name="BMC Genomics">
        <title>An improved genome release (version Mt4.0) for the model legume Medicago truncatula.</title>
        <authorList>
            <person name="Tang H."/>
            <person name="Krishnakumar V."/>
            <person name="Bidwell S."/>
            <person name="Rosen B."/>
            <person name="Chan A."/>
            <person name="Zhou S."/>
            <person name="Gentzbittel L."/>
            <person name="Childs K.L."/>
            <person name="Yandell M."/>
            <person name="Gundlach H."/>
            <person name="Mayer K.F."/>
            <person name="Schwartz D.C."/>
            <person name="Town C.D."/>
        </authorList>
    </citation>
    <scope>GENOME REANNOTATION</scope>
    <source>
        <strain evidence="3">A17</strain>
        <strain evidence="5 6">cv. Jemalong A17</strain>
    </source>
</reference>
<evidence type="ECO:0000256" key="1">
    <source>
        <dbReference type="SAM" id="MobiDB-lite"/>
    </source>
</evidence>
<dbReference type="Proteomes" id="UP000265566">
    <property type="component" value="Chromosome 3"/>
</dbReference>
<dbReference type="PANTHER" id="PTHR33872">
    <property type="entry name" value="DNA POLYMERASE EPSILON CATALYTIC SUBUNIT A"/>
    <property type="match status" value="1"/>
</dbReference>